<comment type="similarity">
    <text evidence="1">Belongs to the disease resistance NB-LRR family.</text>
</comment>
<dbReference type="PANTHER" id="PTHR36766">
    <property type="entry name" value="PLANT BROAD-SPECTRUM MILDEW RESISTANCE PROTEIN RPW8"/>
    <property type="match status" value="1"/>
</dbReference>
<evidence type="ECO:0000256" key="1">
    <source>
        <dbReference type="ARBA" id="ARBA00008894"/>
    </source>
</evidence>
<evidence type="ECO:0000313" key="11">
    <source>
        <dbReference type="EnsemblPlants" id="ONIVA04G25030.1"/>
    </source>
</evidence>
<dbReference type="Gramene" id="ONIVA04G25030.3">
    <property type="protein sequence ID" value="ONIVA04G25030.3"/>
    <property type="gene ID" value="ONIVA04G25030"/>
</dbReference>
<dbReference type="Gene3D" id="3.40.50.300">
    <property type="entry name" value="P-loop containing nucleotide triphosphate hydrolases"/>
    <property type="match status" value="1"/>
</dbReference>
<dbReference type="eggNOG" id="KOG4658">
    <property type="taxonomic scope" value="Eukaryota"/>
</dbReference>
<reference evidence="11" key="2">
    <citation type="submission" date="2018-04" db="EMBL/GenBank/DDBJ databases">
        <title>OnivRS2 (Oryza nivara Reference Sequence Version 2).</title>
        <authorList>
            <person name="Zhang J."/>
            <person name="Kudrna D."/>
            <person name="Lee S."/>
            <person name="Talag J."/>
            <person name="Rajasekar S."/>
            <person name="Welchert J."/>
            <person name="Hsing Y.-I."/>
            <person name="Wing R.A."/>
        </authorList>
    </citation>
    <scope>NUCLEOTIDE SEQUENCE [LARGE SCALE GENOMIC DNA]</scope>
    <source>
        <strain evidence="11">SL10</strain>
    </source>
</reference>
<dbReference type="GO" id="GO:0051707">
    <property type="term" value="P:response to other organism"/>
    <property type="evidence" value="ECO:0007669"/>
    <property type="project" value="UniProtKB-ARBA"/>
</dbReference>
<dbReference type="Pfam" id="PF18052">
    <property type="entry name" value="Rx_N"/>
    <property type="match status" value="1"/>
</dbReference>
<proteinExistence type="inferred from homology"/>
<protein>
    <recommendedName>
        <fullName evidence="13">AAA+ ATPase domain-containing protein</fullName>
    </recommendedName>
</protein>
<evidence type="ECO:0000256" key="2">
    <source>
        <dbReference type="ARBA" id="ARBA00022614"/>
    </source>
</evidence>
<feature type="domain" description="NB-ARC" evidence="7">
    <location>
        <begin position="318"/>
        <end position="472"/>
    </location>
</feature>
<feature type="domain" description="Disease resistance protein winged helix" evidence="9">
    <location>
        <begin position="559"/>
        <end position="628"/>
    </location>
</feature>
<keyword evidence="12" id="KW-1185">Reference proteome</keyword>
<dbReference type="Gene3D" id="1.10.10.10">
    <property type="entry name" value="Winged helix-like DNA-binding domain superfamily/Winged helix DNA-binding domain"/>
    <property type="match status" value="1"/>
</dbReference>
<dbReference type="GO" id="GO:0043531">
    <property type="term" value="F:ADP binding"/>
    <property type="evidence" value="ECO:0007669"/>
    <property type="project" value="InterPro"/>
</dbReference>
<evidence type="ECO:0008006" key="13">
    <source>
        <dbReference type="Google" id="ProtNLM"/>
    </source>
</evidence>
<evidence type="ECO:0000259" key="10">
    <source>
        <dbReference type="Pfam" id="PF25019"/>
    </source>
</evidence>
<dbReference type="OMA" id="PFSYCTY"/>
<dbReference type="EnsemblPlants" id="ONIVA04G25030.5">
    <property type="protein sequence ID" value="ONIVA04G25030.5"/>
    <property type="gene ID" value="ONIVA04G25030"/>
</dbReference>
<dbReference type="Gene3D" id="1.20.5.4130">
    <property type="match status" value="1"/>
</dbReference>
<dbReference type="InterPro" id="IPR032675">
    <property type="entry name" value="LRR_dom_sf"/>
</dbReference>
<dbReference type="EnsemblPlants" id="ONIVA04G25030.4">
    <property type="protein sequence ID" value="ONIVA04G25030.4"/>
    <property type="gene ID" value="ONIVA04G25030"/>
</dbReference>
<dbReference type="Proteomes" id="UP000006591">
    <property type="component" value="Chromosome 4"/>
</dbReference>
<evidence type="ECO:0000259" key="7">
    <source>
        <dbReference type="Pfam" id="PF00931"/>
    </source>
</evidence>
<name>A0A0E0H693_ORYNI</name>
<evidence type="ECO:0000256" key="4">
    <source>
        <dbReference type="ARBA" id="ARBA00022741"/>
    </source>
</evidence>
<feature type="domain" description="R13L1/DRL21-like LRR repeat region" evidence="10">
    <location>
        <begin position="831"/>
        <end position="945"/>
    </location>
</feature>
<dbReference type="InterPro" id="IPR041118">
    <property type="entry name" value="Rx_N"/>
</dbReference>
<dbReference type="InterPro" id="IPR002182">
    <property type="entry name" value="NB-ARC"/>
</dbReference>
<evidence type="ECO:0000256" key="5">
    <source>
        <dbReference type="ARBA" id="ARBA00022821"/>
    </source>
</evidence>
<dbReference type="InterPro" id="IPR042197">
    <property type="entry name" value="Apaf_helical"/>
</dbReference>
<dbReference type="STRING" id="4536.A0A0E0H693"/>
<accession>A0A0E0H693</accession>
<dbReference type="InterPro" id="IPR036388">
    <property type="entry name" value="WH-like_DNA-bd_sf"/>
</dbReference>
<dbReference type="EnsemblPlants" id="ONIVA04G25030.2">
    <property type="protein sequence ID" value="ONIVA04G25030.2"/>
    <property type="gene ID" value="ONIVA04G25030"/>
</dbReference>
<dbReference type="Gramene" id="ONIVA04G25030.4">
    <property type="protein sequence ID" value="ONIVA04G25030.4"/>
    <property type="gene ID" value="ONIVA04G25030"/>
</dbReference>
<dbReference type="GO" id="GO:0005524">
    <property type="term" value="F:ATP binding"/>
    <property type="evidence" value="ECO:0007669"/>
    <property type="project" value="UniProtKB-KW"/>
</dbReference>
<keyword evidence="5" id="KW-0611">Plant defense</keyword>
<dbReference type="Pfam" id="PF25019">
    <property type="entry name" value="LRR_R13L1-DRL21"/>
    <property type="match status" value="1"/>
</dbReference>
<dbReference type="Gramene" id="ONIVA04G25030.2">
    <property type="protein sequence ID" value="ONIVA04G25030.2"/>
    <property type="gene ID" value="ONIVA04G25030"/>
</dbReference>
<evidence type="ECO:0000259" key="8">
    <source>
        <dbReference type="Pfam" id="PF18052"/>
    </source>
</evidence>
<dbReference type="InterPro" id="IPR027417">
    <property type="entry name" value="P-loop_NTPase"/>
</dbReference>
<keyword evidence="6" id="KW-0067">ATP-binding</keyword>
<dbReference type="InterPro" id="IPR058922">
    <property type="entry name" value="WHD_DRP"/>
</dbReference>
<dbReference type="InterPro" id="IPR056789">
    <property type="entry name" value="LRR_R13L1-DRL21"/>
</dbReference>
<dbReference type="Gramene" id="ONIVA04G25030.5">
    <property type="protein sequence ID" value="ONIVA04G25030.5"/>
    <property type="gene ID" value="ONIVA04G25030"/>
</dbReference>
<dbReference type="SUPFAM" id="SSF52058">
    <property type="entry name" value="L domain-like"/>
    <property type="match status" value="3"/>
</dbReference>
<dbReference type="PRINTS" id="PR00364">
    <property type="entry name" value="DISEASERSIST"/>
</dbReference>
<reference evidence="11" key="1">
    <citation type="submission" date="2015-04" db="UniProtKB">
        <authorList>
            <consortium name="EnsemblPlants"/>
        </authorList>
    </citation>
    <scope>IDENTIFICATION</scope>
    <source>
        <strain evidence="11">SL10</strain>
    </source>
</reference>
<keyword evidence="3" id="KW-0677">Repeat</keyword>
<evidence type="ECO:0000256" key="6">
    <source>
        <dbReference type="ARBA" id="ARBA00022840"/>
    </source>
</evidence>
<dbReference type="Pfam" id="PF00931">
    <property type="entry name" value="NB-ARC"/>
    <property type="match status" value="1"/>
</dbReference>
<keyword evidence="2" id="KW-0433">Leucine-rich repeat</keyword>
<dbReference type="PANTHER" id="PTHR36766:SF64">
    <property type="entry name" value="OS12G0206100 PROTEIN"/>
    <property type="match status" value="1"/>
</dbReference>
<dbReference type="HOGENOM" id="CLU_000837_8_4_1"/>
<keyword evidence="4" id="KW-0547">Nucleotide-binding</keyword>
<dbReference type="EnsemblPlants" id="ONIVA04G25030.3">
    <property type="protein sequence ID" value="ONIVA04G25030.3"/>
    <property type="gene ID" value="ONIVA04G25030"/>
</dbReference>
<dbReference type="GO" id="GO:0006952">
    <property type="term" value="P:defense response"/>
    <property type="evidence" value="ECO:0007669"/>
    <property type="project" value="UniProtKB-KW"/>
</dbReference>
<evidence type="ECO:0000313" key="12">
    <source>
        <dbReference type="Proteomes" id="UP000006591"/>
    </source>
</evidence>
<sequence>MDSAVSAARWVVGKALGPVSDGLVEAWAASRKLGPNVDALKMELLYAQGVLDNAQDKDIRSPALKELLQKLRDLAFDADDVLDELDYFRIQDELDGTYHAADEHAGGCARNLFLNVTHTAKAASKRLGFSKCSCAAAADNGSHTYPRSEQGAQGRGLCCGWSYNDHDSEEEEEATGGGIRKLASGARNTIHAVGKRLHCSSFPAVVDDDSSVSICCGACMHKPPQQRKDVIKETPKLKIDRVGLSIRMKDVVDQLQLVCAKVTTILNLEIHHSIRSTDSSTASNRPITTPTSIEPKLYGRDDTAKSIIDYITQGTDCGKDLTVLPIVGPGGIGKTTLTQYIYNSLEVQNHFQVKVWICVSQNFSVDKLIEEIKQYVPEVDGKKDGRPEELIEQRLKSKRFLLILDDIWKCQSDDWKKLLLPLTKGQTKGNIILVTTRFPVVAEMVKTMDNSVDLKGLGRGAFRDLFLAYVFGDKLPRDVHKDLLVIGDKIAGKLKGSPLAAKTVGRLLKNHFDQYHWNRVLESREWEMETSEDDIMPALQLSYDYLPFHLQQCFFYCALFPEDYKFDTKELTCFWIGLDILHSEYQNKTNDDIALNNLNDLVSHGFFKKDETDGHPCYIIHDLLHNLAVKVASRECVSLHYSNVRSVEIWPSIRHLSINTDGVDDSDGMNNESFRNILQKLKTRVKVENLQTVMIFGELDESFAESFHDLFKEASALRVLHLPKMSFPVGFIFNKFSTLVHLRYIRLGAPRRSKTHLTSALSRFYHLRILDLEAWDGCLDLPRDFSNLSKLCHFLTKHDKLQFAICDVGKLQFLQELERFEVNKEEKSFELKQLGHLMELRRLGIYNLERIDTKEAAAEAKLFDKNHLLKLVLSWDKCQASRYPDKEDQVLENLRPCNNLKELFIIEHGGSTCPSWLGAELSVKSLETLHLSNVTWKNLPPIGEVCLVNGLGEDQFVSCNTGQSFQNLKRLELVGLPNLRKWTAKEVPMFSLIEVLIVKNCNEVIELPFSYCTYCPSEGYENLFPRLREVEIENCPQLRMPPMPYTQTLCFVHINDVGTRLENLHYKSTLYTLSIVGKTDLNGLDDKILAFYNLTQLQNLEVSNCKHLAASHLQMLTSLKILRLDSSSVVFHLSESLSDYKWQVPVEYLYISSYHGSGKALSQLLSHLPKLSELTLWGCNKITRMCIAVEQQQTTAVELEDTQAVESIQQQASSRGSGGGRGSAHLSNSLQKLYLYRCPELILDVARPALPTSHEEGTGGWGLQSLHSLKRLEILDCPKFLSTYNAPGCPFPSSLQRLDIAGCMEGVQTLDFISNLNFLTELHIDDCGEDLRCEGLWPLLTQGQLSELYVSGTPRFFAGLDPILGGLQDGQEQQLPPPLQCSSKLQELHTDDFAGVLVKPICLLLSSSLTELHLGWNDEVERFTKEQEEALQLLISLQDLLVWGCTNLQCLPAGLHRLTSLKRLGIDNCPSIRSLPKGGLPSSLQELDVRFCNNEKLKQRCRKLKGTIPKIITKPCRTSQSIHALFPNMWISCDILYLYIDLIFPENFLKPIYKKQLSYRSDPCHEQVAACYLDLIIGLQDRCGRNTSLETNNVAVTCLKRCTGVFGTPRFFAGLDPILGGLQDGQEQQLSPLQCSSKLQELHTDDFAGVHVKPICRLLSSSLTKLVLGWNDEVERFTKEQEEALHLLISLQDLHFWGCTNLQCLPAGLHRLTSLKRLEIIGCPSIRSLPKGGLPSSLQELDVRASWNEKFKQRCRKLKGTIPEIILD</sequence>
<dbReference type="EnsemblPlants" id="ONIVA04G25030.1">
    <property type="protein sequence ID" value="ONIVA04G25030.1"/>
    <property type="gene ID" value="ONIVA04G25030"/>
</dbReference>
<dbReference type="Gene3D" id="3.80.10.10">
    <property type="entry name" value="Ribonuclease Inhibitor"/>
    <property type="match status" value="4"/>
</dbReference>
<organism evidence="11">
    <name type="scientific">Oryza nivara</name>
    <name type="common">Indian wild rice</name>
    <name type="synonym">Oryza sativa f. spontanea</name>
    <dbReference type="NCBI Taxonomy" id="4536"/>
    <lineage>
        <taxon>Eukaryota</taxon>
        <taxon>Viridiplantae</taxon>
        <taxon>Streptophyta</taxon>
        <taxon>Embryophyta</taxon>
        <taxon>Tracheophyta</taxon>
        <taxon>Spermatophyta</taxon>
        <taxon>Magnoliopsida</taxon>
        <taxon>Liliopsida</taxon>
        <taxon>Poales</taxon>
        <taxon>Poaceae</taxon>
        <taxon>BOP clade</taxon>
        <taxon>Oryzoideae</taxon>
        <taxon>Oryzeae</taxon>
        <taxon>Oryzinae</taxon>
        <taxon>Oryza</taxon>
    </lineage>
</organism>
<dbReference type="Gene3D" id="1.10.8.430">
    <property type="entry name" value="Helical domain of apoptotic protease-activating factors"/>
    <property type="match status" value="1"/>
</dbReference>
<dbReference type="SUPFAM" id="SSF52540">
    <property type="entry name" value="P-loop containing nucleoside triphosphate hydrolases"/>
    <property type="match status" value="1"/>
</dbReference>
<evidence type="ECO:0000256" key="3">
    <source>
        <dbReference type="ARBA" id="ARBA00022737"/>
    </source>
</evidence>
<dbReference type="Pfam" id="PF23559">
    <property type="entry name" value="WHD_DRP"/>
    <property type="match status" value="1"/>
</dbReference>
<evidence type="ECO:0000259" key="9">
    <source>
        <dbReference type="Pfam" id="PF23559"/>
    </source>
</evidence>
<feature type="domain" description="Disease resistance N-terminal" evidence="8">
    <location>
        <begin position="11"/>
        <end position="92"/>
    </location>
</feature>
<dbReference type="Gramene" id="ONIVA04G25030.1">
    <property type="protein sequence ID" value="ONIVA04G25030.1"/>
    <property type="gene ID" value="ONIVA04G25030"/>
</dbReference>